<protein>
    <recommendedName>
        <fullName evidence="4">ABC transporter permease</fullName>
    </recommendedName>
</protein>
<dbReference type="AlphaFoldDB" id="A0A2U3AER2"/>
<keyword evidence="1" id="KW-0472">Membrane</keyword>
<accession>A0A2U3AER2</accession>
<proteinExistence type="predicted"/>
<dbReference type="Proteomes" id="UP000245938">
    <property type="component" value="Unassembled WGS sequence"/>
</dbReference>
<keyword evidence="3" id="KW-1185">Reference proteome</keyword>
<evidence type="ECO:0008006" key="4">
    <source>
        <dbReference type="Google" id="ProtNLM"/>
    </source>
</evidence>
<organism evidence="2 3">
    <name type="scientific">Kurthia sibirica</name>
    <dbReference type="NCBI Taxonomy" id="202750"/>
    <lineage>
        <taxon>Bacteria</taxon>
        <taxon>Bacillati</taxon>
        <taxon>Bacillota</taxon>
        <taxon>Bacilli</taxon>
        <taxon>Bacillales</taxon>
        <taxon>Caryophanaceae</taxon>
        <taxon>Kurthia</taxon>
    </lineage>
</organism>
<evidence type="ECO:0000313" key="3">
    <source>
        <dbReference type="Proteomes" id="UP000245938"/>
    </source>
</evidence>
<feature type="transmembrane region" description="Helical" evidence="1">
    <location>
        <begin position="119"/>
        <end position="145"/>
    </location>
</feature>
<feature type="transmembrane region" description="Helical" evidence="1">
    <location>
        <begin position="88"/>
        <end position="113"/>
    </location>
</feature>
<feature type="transmembrane region" description="Helical" evidence="1">
    <location>
        <begin position="157"/>
        <end position="178"/>
    </location>
</feature>
<gene>
    <name evidence="2" type="ORF">DEX24_16510</name>
</gene>
<sequence length="226" mass="25785">MQQSIAILKLNLILLLKDKISLLWGILLPTIMLFINIQNFQQESDLVYWWIYIAFNAYLYGVGLHALNEKDSGTLIFIFSIKWISVQFFLGCLFTQIVYVAVCMAIFNILAALLLGFNFFTLCSYGFLSLLICIPVAFFSYNFTYIKGLYSSSINSICNVLTFGMFISISFSTVFNQFNPLYQLAQVQLQTLNNEIPIDSLLILLLIIVISIPSIIIFRPVSIESR</sequence>
<comment type="caution">
    <text evidence="2">The sequence shown here is derived from an EMBL/GenBank/DDBJ whole genome shotgun (WGS) entry which is preliminary data.</text>
</comment>
<evidence type="ECO:0000256" key="1">
    <source>
        <dbReference type="SAM" id="Phobius"/>
    </source>
</evidence>
<keyword evidence="1" id="KW-1133">Transmembrane helix</keyword>
<keyword evidence="1" id="KW-0812">Transmembrane</keyword>
<dbReference type="RefSeq" id="WP_109307477.1">
    <property type="nucleotide sequence ID" value="NZ_BJUF01000085.1"/>
</dbReference>
<feature type="transmembrane region" description="Helical" evidence="1">
    <location>
        <begin position="198"/>
        <end position="218"/>
    </location>
</feature>
<reference evidence="2 3" key="1">
    <citation type="submission" date="2018-05" db="EMBL/GenBank/DDBJ databases">
        <title>Kurthia sibirica genome sequence.</title>
        <authorList>
            <person name="Maclea K.S."/>
            <person name="Goen A.E."/>
        </authorList>
    </citation>
    <scope>NUCLEOTIDE SEQUENCE [LARGE SCALE GENOMIC DNA]</scope>
    <source>
        <strain evidence="2 3">ATCC 49154</strain>
    </source>
</reference>
<dbReference type="OrthoDB" id="2357459at2"/>
<feature type="transmembrane region" description="Helical" evidence="1">
    <location>
        <begin position="21"/>
        <end position="41"/>
    </location>
</feature>
<evidence type="ECO:0000313" key="2">
    <source>
        <dbReference type="EMBL" id="PWI23017.1"/>
    </source>
</evidence>
<dbReference type="EMBL" id="QFVR01000043">
    <property type="protein sequence ID" value="PWI23017.1"/>
    <property type="molecule type" value="Genomic_DNA"/>
</dbReference>
<feature type="transmembrane region" description="Helical" evidence="1">
    <location>
        <begin position="47"/>
        <end position="67"/>
    </location>
</feature>
<name>A0A2U3AER2_9BACL</name>